<protein>
    <submittedName>
        <fullName evidence="5">Tetratricopeptide repeat protein</fullName>
    </submittedName>
</protein>
<dbReference type="Pfam" id="PF13432">
    <property type="entry name" value="TPR_16"/>
    <property type="match status" value="1"/>
</dbReference>
<sequence>MYMRIIGLALSAAFLFGSPATAAPDKFGQDVPKALERQVLQARLMRLPYQKDKYDPEKSEQLLLKVIERKPDYYRAYFNLGLTYHELGDYEKSADAFDTALRIREEQQIDDFTLINTAGWSSLKNSDFPRAERLLLQAEKLTEGTDTYTEGAVHSNLGELYFLTQRFDEAEKHLKIASDQFGSKEAAYYLELIDRTQKVIIQQKIQIDRRMKLKSTGTN</sequence>
<dbReference type="InterPro" id="IPR011990">
    <property type="entry name" value="TPR-like_helical_dom_sf"/>
</dbReference>
<comment type="caution">
    <text evidence="5">The sequence shown here is derived from an EMBL/GenBank/DDBJ whole genome shotgun (WGS) entry which is preliminary data.</text>
</comment>
<evidence type="ECO:0000313" key="6">
    <source>
        <dbReference type="Proteomes" id="UP001151234"/>
    </source>
</evidence>
<evidence type="ECO:0000256" key="2">
    <source>
        <dbReference type="ARBA" id="ARBA00022803"/>
    </source>
</evidence>
<dbReference type="EMBL" id="JAPJZI010000001">
    <property type="protein sequence ID" value="MDA5398916.1"/>
    <property type="molecule type" value="Genomic_DNA"/>
</dbReference>
<dbReference type="PROSITE" id="PS50005">
    <property type="entry name" value="TPR"/>
    <property type="match status" value="1"/>
</dbReference>
<dbReference type="SMART" id="SM00028">
    <property type="entry name" value="TPR"/>
    <property type="match status" value="2"/>
</dbReference>
<keyword evidence="2 3" id="KW-0802">TPR repeat</keyword>
<evidence type="ECO:0000313" key="5">
    <source>
        <dbReference type="EMBL" id="MDA5398916.1"/>
    </source>
</evidence>
<gene>
    <name evidence="5" type="ORF">OQ273_10070</name>
</gene>
<keyword evidence="1" id="KW-0677">Repeat</keyword>
<dbReference type="Gene3D" id="1.25.40.10">
    <property type="entry name" value="Tetratricopeptide repeat domain"/>
    <property type="match status" value="1"/>
</dbReference>
<dbReference type="PROSITE" id="PS50293">
    <property type="entry name" value="TPR_REGION"/>
    <property type="match status" value="1"/>
</dbReference>
<feature type="chain" id="PRO_5040873736" evidence="4">
    <location>
        <begin position="23"/>
        <end position="219"/>
    </location>
</feature>
<dbReference type="InterPro" id="IPR019734">
    <property type="entry name" value="TPR_rpt"/>
</dbReference>
<feature type="signal peptide" evidence="4">
    <location>
        <begin position="1"/>
        <end position="22"/>
    </location>
</feature>
<keyword evidence="4" id="KW-0732">Signal</keyword>
<dbReference type="AlphaFoldDB" id="A0A9X3UIA5"/>
<dbReference type="InterPro" id="IPR051012">
    <property type="entry name" value="CellSynth/LPSAsmb/PSIAsmb"/>
</dbReference>
<feature type="repeat" description="TPR" evidence="3">
    <location>
        <begin position="74"/>
        <end position="107"/>
    </location>
</feature>
<proteinExistence type="predicted"/>
<reference evidence="5" key="1">
    <citation type="submission" date="2022-11" db="EMBL/GenBank/DDBJ databases">
        <title>Draft genome sequence of Hoeflea poritis E7-10 and Hoeflea prorocentri PM5-8, separated from scleractinian coral Porites lutea and marine dinoflagellate.</title>
        <authorList>
            <person name="Zhang G."/>
            <person name="Wei Q."/>
            <person name="Cai L."/>
        </authorList>
    </citation>
    <scope>NUCLEOTIDE SEQUENCE</scope>
    <source>
        <strain evidence="5">PM5-8</strain>
    </source>
</reference>
<organism evidence="5 6">
    <name type="scientific">Hoeflea prorocentri</name>
    <dbReference type="NCBI Taxonomy" id="1922333"/>
    <lineage>
        <taxon>Bacteria</taxon>
        <taxon>Pseudomonadati</taxon>
        <taxon>Pseudomonadota</taxon>
        <taxon>Alphaproteobacteria</taxon>
        <taxon>Hyphomicrobiales</taxon>
        <taxon>Rhizobiaceae</taxon>
        <taxon>Hoeflea</taxon>
    </lineage>
</organism>
<dbReference type="RefSeq" id="WP_267990351.1">
    <property type="nucleotide sequence ID" value="NZ_JAPJZI010000001.1"/>
</dbReference>
<dbReference type="Pfam" id="PF00515">
    <property type="entry name" value="TPR_1"/>
    <property type="match status" value="1"/>
</dbReference>
<evidence type="ECO:0000256" key="1">
    <source>
        <dbReference type="ARBA" id="ARBA00022737"/>
    </source>
</evidence>
<evidence type="ECO:0000256" key="4">
    <source>
        <dbReference type="SAM" id="SignalP"/>
    </source>
</evidence>
<name>A0A9X3UIA5_9HYPH</name>
<dbReference type="SUPFAM" id="SSF81901">
    <property type="entry name" value="HCP-like"/>
    <property type="match status" value="1"/>
</dbReference>
<dbReference type="Proteomes" id="UP001151234">
    <property type="component" value="Unassembled WGS sequence"/>
</dbReference>
<dbReference type="PANTHER" id="PTHR45586">
    <property type="entry name" value="TPR REPEAT-CONTAINING PROTEIN PA4667"/>
    <property type="match status" value="1"/>
</dbReference>
<evidence type="ECO:0000256" key="3">
    <source>
        <dbReference type="PROSITE-ProRule" id="PRU00339"/>
    </source>
</evidence>
<keyword evidence="6" id="KW-1185">Reference proteome</keyword>
<dbReference type="PANTHER" id="PTHR45586:SF1">
    <property type="entry name" value="LIPOPOLYSACCHARIDE ASSEMBLY PROTEIN B"/>
    <property type="match status" value="1"/>
</dbReference>
<accession>A0A9X3UIA5</accession>